<keyword evidence="2" id="KW-1185">Reference proteome</keyword>
<name>A0A6H5IQW5_9HYME</name>
<evidence type="ECO:0000313" key="2">
    <source>
        <dbReference type="Proteomes" id="UP000479190"/>
    </source>
</evidence>
<dbReference type="EMBL" id="CADCXV010000947">
    <property type="protein sequence ID" value="CAB0039244.1"/>
    <property type="molecule type" value="Genomic_DNA"/>
</dbReference>
<gene>
    <name evidence="1" type="ORF">TBRA_LOCUS10994</name>
</gene>
<reference evidence="1 2" key="1">
    <citation type="submission" date="2020-02" db="EMBL/GenBank/DDBJ databases">
        <authorList>
            <person name="Ferguson B K."/>
        </authorList>
    </citation>
    <scope>NUCLEOTIDE SEQUENCE [LARGE SCALE GENOMIC DNA]</scope>
</reference>
<accession>A0A6H5IQW5</accession>
<protein>
    <submittedName>
        <fullName evidence="1">Uncharacterized protein</fullName>
    </submittedName>
</protein>
<organism evidence="1 2">
    <name type="scientific">Trichogramma brassicae</name>
    <dbReference type="NCBI Taxonomy" id="86971"/>
    <lineage>
        <taxon>Eukaryota</taxon>
        <taxon>Metazoa</taxon>
        <taxon>Ecdysozoa</taxon>
        <taxon>Arthropoda</taxon>
        <taxon>Hexapoda</taxon>
        <taxon>Insecta</taxon>
        <taxon>Pterygota</taxon>
        <taxon>Neoptera</taxon>
        <taxon>Endopterygota</taxon>
        <taxon>Hymenoptera</taxon>
        <taxon>Apocrita</taxon>
        <taxon>Proctotrupomorpha</taxon>
        <taxon>Chalcidoidea</taxon>
        <taxon>Trichogrammatidae</taxon>
        <taxon>Trichogramma</taxon>
    </lineage>
</organism>
<dbReference type="Proteomes" id="UP000479190">
    <property type="component" value="Unassembled WGS sequence"/>
</dbReference>
<dbReference type="AlphaFoldDB" id="A0A6H5IQW5"/>
<proteinExistence type="predicted"/>
<sequence length="478" mass="56148">MSTAELTLEVNTVKSVLVALSNQLEKAVEKAMTVAKANQEYLRHIHGMVKKLTEKFEKSHLGRAFELHRLKLQRSYRLYVYEWIRHQVVWRRYIVEKSQTDLPEVLSLILKEPRDFLNIINALMLLETRYRAFRKNIDRKWTFIPEVGVSKSSEKYPHPPKRSRILKNCVQLYIHVKIDSDSLQMSVRNRFFSLSTELQGHEFTLRPRILLSCVTWYDDFLSTFFCMYCWPSTCSTQIAETPFGHHTSTRHRDESFIPRPLIMCKYLSQRRDFEFILLLQVIQPTDERIVCTIALFWPSLCGISSHLWHAFLWHKSHILAPRRSHHTRIRSCASLTPRCQNQIAEPRIFIITKTWLLFMYIKNYLITFYIAVHASPLFASVLSRCPIRCAEMCVIWSPPVWAGFGSLFSLPRCRADRTNRKPSQASHHCSVRCPHVLQPLGPVQSSGYVTESGYSSTRSYFESLFVIYRQLKLLLFCY</sequence>
<evidence type="ECO:0000313" key="1">
    <source>
        <dbReference type="EMBL" id="CAB0039244.1"/>
    </source>
</evidence>